<dbReference type="Proteomes" id="UP001500945">
    <property type="component" value="Unassembled WGS sequence"/>
</dbReference>
<organism evidence="1 2">
    <name type="scientific">Fodinibacter luteus</name>
    <dbReference type="NCBI Taxonomy" id="552064"/>
    <lineage>
        <taxon>Bacteria</taxon>
        <taxon>Bacillati</taxon>
        <taxon>Actinomycetota</taxon>
        <taxon>Actinomycetes</taxon>
        <taxon>Micrococcales</taxon>
        <taxon>Intrasporangiaceae</taxon>
        <taxon>Fodinibacter (ex Wang et al. 2009)</taxon>
    </lineage>
</organism>
<keyword evidence="2" id="KW-1185">Reference proteome</keyword>
<dbReference type="EMBL" id="BAABGM010000016">
    <property type="protein sequence ID" value="GAA4408875.1"/>
    <property type="molecule type" value="Genomic_DNA"/>
</dbReference>
<sequence length="40" mass="4334">MKKVLLLVATAVGALAVQKQIQAKKAENRLWAEATDNPKS</sequence>
<dbReference type="InterPro" id="IPR047990">
    <property type="entry name" value="DLW39-like"/>
</dbReference>
<name>A0ABP8KLC8_9MICO</name>
<dbReference type="NCBIfam" id="NF038356">
    <property type="entry name" value="actino_DLW39"/>
    <property type="match status" value="1"/>
</dbReference>
<protein>
    <submittedName>
        <fullName evidence="1">Uncharacterized protein</fullName>
    </submittedName>
</protein>
<dbReference type="RefSeq" id="WP_345206840.1">
    <property type="nucleotide sequence ID" value="NZ_BAABGM010000016.1"/>
</dbReference>
<evidence type="ECO:0000313" key="1">
    <source>
        <dbReference type="EMBL" id="GAA4408875.1"/>
    </source>
</evidence>
<proteinExistence type="predicted"/>
<gene>
    <name evidence="1" type="ORF">GCM10023168_26810</name>
</gene>
<comment type="caution">
    <text evidence="1">The sequence shown here is derived from an EMBL/GenBank/DDBJ whole genome shotgun (WGS) entry which is preliminary data.</text>
</comment>
<reference evidence="2" key="1">
    <citation type="journal article" date="2019" name="Int. J. Syst. Evol. Microbiol.">
        <title>The Global Catalogue of Microorganisms (GCM) 10K type strain sequencing project: providing services to taxonomists for standard genome sequencing and annotation.</title>
        <authorList>
            <consortium name="The Broad Institute Genomics Platform"/>
            <consortium name="The Broad Institute Genome Sequencing Center for Infectious Disease"/>
            <person name="Wu L."/>
            <person name="Ma J."/>
        </authorList>
    </citation>
    <scope>NUCLEOTIDE SEQUENCE [LARGE SCALE GENOMIC DNA]</scope>
    <source>
        <strain evidence="2">JCM 17809</strain>
    </source>
</reference>
<evidence type="ECO:0000313" key="2">
    <source>
        <dbReference type="Proteomes" id="UP001500945"/>
    </source>
</evidence>
<accession>A0ABP8KLC8</accession>